<name>A0A1T4TF48_9HYPH</name>
<dbReference type="CDD" id="cd10787">
    <property type="entry name" value="LamB_YcsF_like"/>
    <property type="match status" value="1"/>
</dbReference>
<dbReference type="Pfam" id="PF03746">
    <property type="entry name" value="LamB_YcsF"/>
    <property type="match status" value="1"/>
</dbReference>
<dbReference type="AlphaFoldDB" id="A0A1T4TF48"/>
<organism evidence="2 3">
    <name type="scientific">Enhydrobacter aerosaccus</name>
    <dbReference type="NCBI Taxonomy" id="225324"/>
    <lineage>
        <taxon>Bacteria</taxon>
        <taxon>Pseudomonadati</taxon>
        <taxon>Pseudomonadota</taxon>
        <taxon>Alphaproteobacteria</taxon>
        <taxon>Hyphomicrobiales</taxon>
        <taxon>Enhydrobacter</taxon>
    </lineage>
</organism>
<keyword evidence="1" id="KW-0547">Nucleotide-binding</keyword>
<evidence type="ECO:0000313" key="2">
    <source>
        <dbReference type="EMBL" id="SKA38868.1"/>
    </source>
</evidence>
<dbReference type="GO" id="GO:0005975">
    <property type="term" value="P:carbohydrate metabolic process"/>
    <property type="evidence" value="ECO:0007669"/>
    <property type="project" value="InterPro"/>
</dbReference>
<proteinExistence type="inferred from homology"/>
<comment type="function">
    <text evidence="1">Catalyzes the cleavage of 5-oxoproline to form L-glutamate coupled to the hydrolysis of ATP to ADP and inorganic phosphate.</text>
</comment>
<gene>
    <name evidence="1" type="primary">pxpA</name>
    <name evidence="2" type="ORF">SAMN02745126_06121</name>
</gene>
<dbReference type="GO" id="GO:0017168">
    <property type="term" value="F:5-oxoprolinase (ATP-hydrolyzing) activity"/>
    <property type="evidence" value="ECO:0007669"/>
    <property type="project" value="UniProtKB-UniRule"/>
</dbReference>
<keyword evidence="1" id="KW-0378">Hydrolase</keyword>
<keyword evidence="3" id="KW-1185">Reference proteome</keyword>
<dbReference type="InterPro" id="IPR005501">
    <property type="entry name" value="LamB/YcsF/PxpA-like"/>
</dbReference>
<reference evidence="3" key="1">
    <citation type="submission" date="2017-02" db="EMBL/GenBank/DDBJ databases">
        <authorList>
            <person name="Varghese N."/>
            <person name="Submissions S."/>
        </authorList>
    </citation>
    <scope>NUCLEOTIDE SEQUENCE [LARGE SCALE GENOMIC DNA]</scope>
    <source>
        <strain evidence="3">ATCC 27094</strain>
    </source>
</reference>
<dbReference type="EMBL" id="FUWJ01000016">
    <property type="protein sequence ID" value="SKA38868.1"/>
    <property type="molecule type" value="Genomic_DNA"/>
</dbReference>
<dbReference type="GO" id="GO:0005524">
    <property type="term" value="F:ATP binding"/>
    <property type="evidence" value="ECO:0007669"/>
    <property type="project" value="UniProtKB-UniRule"/>
</dbReference>
<comment type="catalytic activity">
    <reaction evidence="1">
        <text>5-oxo-L-proline + ATP + 2 H2O = L-glutamate + ADP + phosphate + H(+)</text>
        <dbReference type="Rhea" id="RHEA:10348"/>
        <dbReference type="ChEBI" id="CHEBI:15377"/>
        <dbReference type="ChEBI" id="CHEBI:15378"/>
        <dbReference type="ChEBI" id="CHEBI:29985"/>
        <dbReference type="ChEBI" id="CHEBI:30616"/>
        <dbReference type="ChEBI" id="CHEBI:43474"/>
        <dbReference type="ChEBI" id="CHEBI:58402"/>
        <dbReference type="ChEBI" id="CHEBI:456216"/>
        <dbReference type="EC" id="3.5.2.9"/>
    </reaction>
</comment>
<dbReference type="SUPFAM" id="SSF88713">
    <property type="entry name" value="Glycoside hydrolase/deacetylase"/>
    <property type="match status" value="1"/>
</dbReference>
<dbReference type="HAMAP" id="MF_00691">
    <property type="entry name" value="PxpA"/>
    <property type="match status" value="1"/>
</dbReference>
<sequence length="265" mass="28129">MSAATNAGQVNINSDLGESFGPWVMGNDAEVLKIVKSANVACGFHASDPVVMMDTVKLCVQNGVSIGAHPGFADLQGFGRRVINLTVKELEANIAYQLGALQAIAALHGAKVTHIKPHGMMGNMSAESAEMSEAIARAAKAVDRDLIFLCQANTEQGKAARKHGLRAAEEVFADRTYTDTGHLTPRKEPNSMIKDAAQAVAHVRRMVDEQAIYSTSGKRIPCQVDSICVHGDGPTAIPVSTAVREGLEAAGIRIVTLPELPSLRH</sequence>
<dbReference type="EC" id="3.5.2.9" evidence="1"/>
<dbReference type="NCBIfam" id="NF003814">
    <property type="entry name" value="PRK05406.1-3"/>
    <property type="match status" value="1"/>
</dbReference>
<dbReference type="InterPro" id="IPR011330">
    <property type="entry name" value="Glyco_hydro/deAcase_b/a-brl"/>
</dbReference>
<dbReference type="STRING" id="225324.SAMN02745126_06121"/>
<accession>A0A1T4TF48</accession>
<protein>
    <recommendedName>
        <fullName evidence="1">5-oxoprolinase subunit A</fullName>
        <shortName evidence="1">5-OPase subunit A</shortName>
        <ecNumber evidence="1">3.5.2.9</ecNumber>
    </recommendedName>
    <alternativeName>
        <fullName evidence="1">5-oxoprolinase (ATP-hydrolyzing) subunit A</fullName>
    </alternativeName>
</protein>
<dbReference type="NCBIfam" id="NF003816">
    <property type="entry name" value="PRK05406.1-5"/>
    <property type="match status" value="1"/>
</dbReference>
<evidence type="ECO:0000313" key="3">
    <source>
        <dbReference type="Proteomes" id="UP000190092"/>
    </source>
</evidence>
<dbReference type="RefSeq" id="WP_085937850.1">
    <property type="nucleotide sequence ID" value="NZ_FUWJ01000016.1"/>
</dbReference>
<comment type="subunit">
    <text evidence="1">Forms a complex composed of PxpA, PxpB and PxpC.</text>
</comment>
<dbReference type="Gene3D" id="3.20.20.370">
    <property type="entry name" value="Glycoside hydrolase/deacetylase"/>
    <property type="match status" value="1"/>
</dbReference>
<dbReference type="PANTHER" id="PTHR30292:SF0">
    <property type="entry name" value="5-OXOPROLINASE SUBUNIT A"/>
    <property type="match status" value="1"/>
</dbReference>
<dbReference type="OrthoDB" id="9773478at2"/>
<comment type="similarity">
    <text evidence="1">Belongs to the LamB/PxpA family.</text>
</comment>
<keyword evidence="1" id="KW-0067">ATP-binding</keyword>
<evidence type="ECO:0000256" key="1">
    <source>
        <dbReference type="HAMAP-Rule" id="MF_00691"/>
    </source>
</evidence>
<dbReference type="Proteomes" id="UP000190092">
    <property type="component" value="Unassembled WGS sequence"/>
</dbReference>
<dbReference type="PANTHER" id="PTHR30292">
    <property type="entry name" value="UNCHARACTERIZED PROTEIN YBGL-RELATED"/>
    <property type="match status" value="1"/>
</dbReference>